<dbReference type="EMBL" id="BLIN01000002">
    <property type="protein sequence ID" value="GFE05339.1"/>
    <property type="molecule type" value="Genomic_DNA"/>
</dbReference>
<dbReference type="GO" id="GO:0022857">
    <property type="term" value="F:transmembrane transporter activity"/>
    <property type="evidence" value="ECO:0007669"/>
    <property type="project" value="InterPro"/>
</dbReference>
<feature type="transmembrane region" description="Helical" evidence="8">
    <location>
        <begin position="81"/>
        <end position="107"/>
    </location>
</feature>
<dbReference type="InterPro" id="IPR020846">
    <property type="entry name" value="MFS_dom"/>
</dbReference>
<evidence type="ECO:0000256" key="3">
    <source>
        <dbReference type="ARBA" id="ARBA00022475"/>
    </source>
</evidence>
<evidence type="ECO:0000259" key="9">
    <source>
        <dbReference type="PROSITE" id="PS50850"/>
    </source>
</evidence>
<dbReference type="SUPFAM" id="SSF103473">
    <property type="entry name" value="MFS general substrate transporter"/>
    <property type="match status" value="1"/>
</dbReference>
<gene>
    <name evidence="10" type="ORF">Scani_16070</name>
</gene>
<keyword evidence="6 8" id="KW-0472">Membrane</keyword>
<dbReference type="CDD" id="cd17329">
    <property type="entry name" value="MFS_MdtH_MDR_like"/>
    <property type="match status" value="1"/>
</dbReference>
<feature type="transmembrane region" description="Helical" evidence="8">
    <location>
        <begin position="350"/>
        <end position="370"/>
    </location>
</feature>
<organism evidence="10 11">
    <name type="scientific">Streptomyces caniferus</name>
    <dbReference type="NCBI Taxonomy" id="285557"/>
    <lineage>
        <taxon>Bacteria</taxon>
        <taxon>Bacillati</taxon>
        <taxon>Actinomycetota</taxon>
        <taxon>Actinomycetes</taxon>
        <taxon>Kitasatosporales</taxon>
        <taxon>Streptomycetaceae</taxon>
        <taxon>Streptomyces</taxon>
    </lineage>
</organism>
<evidence type="ECO:0000256" key="4">
    <source>
        <dbReference type="ARBA" id="ARBA00022692"/>
    </source>
</evidence>
<feature type="transmembrane region" description="Helical" evidence="8">
    <location>
        <begin position="113"/>
        <end position="134"/>
    </location>
</feature>
<dbReference type="PROSITE" id="PS50850">
    <property type="entry name" value="MFS"/>
    <property type="match status" value="1"/>
</dbReference>
<dbReference type="AlphaFoldDB" id="A0A640S2J0"/>
<dbReference type="Gene3D" id="1.20.1250.20">
    <property type="entry name" value="MFS general substrate transporter like domains"/>
    <property type="match status" value="1"/>
</dbReference>
<dbReference type="InterPro" id="IPR011701">
    <property type="entry name" value="MFS"/>
</dbReference>
<proteinExistence type="predicted"/>
<feature type="transmembrane region" description="Helical" evidence="8">
    <location>
        <begin position="376"/>
        <end position="401"/>
    </location>
</feature>
<feature type="transmembrane region" description="Helical" evidence="8">
    <location>
        <begin position="233"/>
        <end position="251"/>
    </location>
</feature>
<name>A0A640S2J0_9ACTN</name>
<feature type="transmembrane region" description="Helical" evidence="8">
    <location>
        <begin position="317"/>
        <end position="338"/>
    </location>
</feature>
<evidence type="ECO:0000256" key="5">
    <source>
        <dbReference type="ARBA" id="ARBA00022989"/>
    </source>
</evidence>
<keyword evidence="2" id="KW-0813">Transport</keyword>
<reference evidence="10 11" key="1">
    <citation type="submission" date="2019-12" db="EMBL/GenBank/DDBJ databases">
        <title>Whole genome shotgun sequence of Streptomyces caniferus NBRC 15389.</title>
        <authorList>
            <person name="Ichikawa N."/>
            <person name="Kimura A."/>
            <person name="Kitahashi Y."/>
            <person name="Komaki H."/>
            <person name="Tamura T."/>
        </authorList>
    </citation>
    <scope>NUCLEOTIDE SEQUENCE [LARGE SCALE GENOMIC DNA]</scope>
    <source>
        <strain evidence="10 11">NBRC 15389</strain>
    </source>
</reference>
<dbReference type="PANTHER" id="PTHR23517:SF2">
    <property type="entry name" value="MULTIDRUG RESISTANCE PROTEIN MDTH"/>
    <property type="match status" value="1"/>
</dbReference>
<evidence type="ECO:0000256" key="2">
    <source>
        <dbReference type="ARBA" id="ARBA00022448"/>
    </source>
</evidence>
<evidence type="ECO:0000313" key="10">
    <source>
        <dbReference type="EMBL" id="GFE05339.1"/>
    </source>
</evidence>
<dbReference type="InterPro" id="IPR036259">
    <property type="entry name" value="MFS_trans_sf"/>
</dbReference>
<dbReference type="PANTHER" id="PTHR23517">
    <property type="entry name" value="RESISTANCE PROTEIN MDTM, PUTATIVE-RELATED-RELATED"/>
    <property type="match status" value="1"/>
</dbReference>
<feature type="transmembrane region" description="Helical" evidence="8">
    <location>
        <begin position="169"/>
        <end position="188"/>
    </location>
</feature>
<protein>
    <submittedName>
        <fullName evidence="10">MFS transporter</fullName>
    </submittedName>
</protein>
<comment type="subcellular location">
    <subcellularLocation>
        <location evidence="1">Cell membrane</location>
        <topology evidence="1">Multi-pass membrane protein</topology>
    </subcellularLocation>
</comment>
<feature type="transmembrane region" description="Helical" evidence="8">
    <location>
        <begin position="439"/>
        <end position="459"/>
    </location>
</feature>
<feature type="region of interest" description="Disordered" evidence="7">
    <location>
        <begin position="498"/>
        <end position="540"/>
    </location>
</feature>
<dbReference type="GO" id="GO:0005886">
    <property type="term" value="C:plasma membrane"/>
    <property type="evidence" value="ECO:0007669"/>
    <property type="project" value="UniProtKB-SubCell"/>
</dbReference>
<sequence length="540" mass="55095">MATYMYGGLAARRLSVFARLSAGAAARRAVTPPSRIPSSLPRAASPFTGGTVMSASITRPSGPARLRRAARESVSGLPRQFWWLWTSTLINRLGAFVATFLALYLTVERGYSASYAGLVGALYGLGGVISSVGAGVLTDRLGRRPTMLAAQLSTAASVALLGFMEHPVAIAAVACVVGMATTASRPAVQAMMADIVAPEDRVRAFSLNYWAINLGFAVSSTAAGLIAEHGYSALFLGESALVLVCALVVFWKLPESRPAAGTPAGPDDVAATPAPVSMLTVLRDGRFMTVVGLNLLLALIFQQAYVSMPVSMGRDGFSSADFGLVIAVNGVLVVLLQIPVTRFIEHRSPALLLVGSALLAGYGFGLTALAGSVAVYALAVTVWTLGEIINSPTQMGLVVRLSPLHGRGRYQGMYALSWSVASLAAPLVGGTVIDQYGADALWAGCAAVGTVAALGYGLLLRSLPGRTGAGEVASSTSGEVASSGAGEVAYSGVGEVASSRAGEVAPSATGKTGKGADSTVGKAAGGTARSAYSPVPHDVP</sequence>
<evidence type="ECO:0000313" key="11">
    <source>
        <dbReference type="Proteomes" id="UP000435837"/>
    </source>
</evidence>
<keyword evidence="5 8" id="KW-1133">Transmembrane helix</keyword>
<evidence type="ECO:0000256" key="6">
    <source>
        <dbReference type="ARBA" id="ARBA00023136"/>
    </source>
</evidence>
<feature type="transmembrane region" description="Helical" evidence="8">
    <location>
        <begin position="413"/>
        <end position="433"/>
    </location>
</feature>
<evidence type="ECO:0000256" key="7">
    <source>
        <dbReference type="SAM" id="MobiDB-lite"/>
    </source>
</evidence>
<dbReference type="Proteomes" id="UP000435837">
    <property type="component" value="Unassembled WGS sequence"/>
</dbReference>
<evidence type="ECO:0000256" key="8">
    <source>
        <dbReference type="SAM" id="Phobius"/>
    </source>
</evidence>
<dbReference type="Pfam" id="PF07690">
    <property type="entry name" value="MFS_1"/>
    <property type="match status" value="1"/>
</dbReference>
<dbReference type="InterPro" id="IPR050171">
    <property type="entry name" value="MFS_Transporters"/>
</dbReference>
<feature type="transmembrane region" description="Helical" evidence="8">
    <location>
        <begin position="209"/>
        <end position="227"/>
    </location>
</feature>
<keyword evidence="3" id="KW-1003">Cell membrane</keyword>
<feature type="domain" description="Major facilitator superfamily (MFS) profile" evidence="9">
    <location>
        <begin position="80"/>
        <end position="464"/>
    </location>
</feature>
<evidence type="ECO:0000256" key="1">
    <source>
        <dbReference type="ARBA" id="ARBA00004651"/>
    </source>
</evidence>
<keyword evidence="4 8" id="KW-0812">Transmembrane</keyword>
<feature type="transmembrane region" description="Helical" evidence="8">
    <location>
        <begin position="287"/>
        <end position="305"/>
    </location>
</feature>
<accession>A0A640S2J0</accession>
<comment type="caution">
    <text evidence="10">The sequence shown here is derived from an EMBL/GenBank/DDBJ whole genome shotgun (WGS) entry which is preliminary data.</text>
</comment>